<name>A0A1B8H765_9GAMM</name>
<evidence type="ECO:0000313" key="1">
    <source>
        <dbReference type="EMBL" id="OBU04906.1"/>
    </source>
</evidence>
<evidence type="ECO:0000313" key="2">
    <source>
        <dbReference type="Proteomes" id="UP000092247"/>
    </source>
</evidence>
<dbReference type="EMBL" id="LZEX01000034">
    <property type="protein sequence ID" value="OBU04906.1"/>
    <property type="molecule type" value="Genomic_DNA"/>
</dbReference>
<comment type="caution">
    <text evidence="1">The sequence shown here is derived from an EMBL/GenBank/DDBJ whole genome shotgun (WGS) entry which is preliminary data.</text>
</comment>
<sequence length="59" mass="6651">MKAQTEYLSVPDGYLHDPDIKKRPQSLTTGVYNITQLSEHTKIYVFRKNAVISLPGASE</sequence>
<proteinExistence type="predicted"/>
<reference evidence="1 2" key="1">
    <citation type="submission" date="2016-06" db="EMBL/GenBank/DDBJ databases">
        <authorList>
            <person name="Kjaerup R.B."/>
            <person name="Dalgaard T.S."/>
            <person name="Juul-Madsen H.R."/>
        </authorList>
    </citation>
    <scope>NUCLEOTIDE SEQUENCE [LARGE SCALE GENOMIC DNA]</scope>
    <source>
        <strain evidence="1 2">GCSL-Mp3</strain>
    </source>
</reference>
<protein>
    <submittedName>
        <fullName evidence="1">Uncharacterized protein</fullName>
    </submittedName>
</protein>
<dbReference type="Proteomes" id="UP000092247">
    <property type="component" value="Unassembled WGS sequence"/>
</dbReference>
<accession>A0A1B8H765</accession>
<gene>
    <name evidence="1" type="ORF">AYY17_08425</name>
</gene>
<organism evidence="1 2">
    <name type="scientific">Morganella psychrotolerans</name>
    <dbReference type="NCBI Taxonomy" id="368603"/>
    <lineage>
        <taxon>Bacteria</taxon>
        <taxon>Pseudomonadati</taxon>
        <taxon>Pseudomonadota</taxon>
        <taxon>Gammaproteobacteria</taxon>
        <taxon>Enterobacterales</taxon>
        <taxon>Morganellaceae</taxon>
        <taxon>Morganella</taxon>
    </lineage>
</organism>
<dbReference type="AlphaFoldDB" id="A0A1B8H765"/>